<dbReference type="Pfam" id="PF13470">
    <property type="entry name" value="PIN_3"/>
    <property type="match status" value="1"/>
</dbReference>
<organism evidence="7 8">
    <name type="scientific">Moorena producens PAL-8-15-08-1</name>
    <dbReference type="NCBI Taxonomy" id="1458985"/>
    <lineage>
        <taxon>Bacteria</taxon>
        <taxon>Bacillati</taxon>
        <taxon>Cyanobacteriota</taxon>
        <taxon>Cyanophyceae</taxon>
        <taxon>Coleofasciculales</taxon>
        <taxon>Coleofasciculaceae</taxon>
        <taxon>Moorena</taxon>
    </lineage>
</organism>
<dbReference type="InterPro" id="IPR002716">
    <property type="entry name" value="PIN_dom"/>
</dbReference>
<comment type="function">
    <text evidence="5">Toxic component of a toxin-antitoxin (TA) system. An RNase.</text>
</comment>
<reference evidence="8" key="1">
    <citation type="submission" date="2016-10" db="EMBL/GenBank/DDBJ databases">
        <title>Comparative genomics uncovers the prolific and rare metabolic potential of the cyanobacterial genus Moorea.</title>
        <authorList>
            <person name="Leao T."/>
            <person name="Castelao G."/>
            <person name="Korobeynikov A."/>
            <person name="Monroe E.A."/>
            <person name="Podell S."/>
            <person name="Glukhov E."/>
            <person name="Allen E."/>
            <person name="Gerwick W.H."/>
            <person name="Gerwick L."/>
        </authorList>
    </citation>
    <scope>NUCLEOTIDE SEQUENCE [LARGE SCALE GENOMIC DNA]</scope>
    <source>
        <strain evidence="8">PAL-8-15-08-1</strain>
    </source>
</reference>
<dbReference type="InterPro" id="IPR022907">
    <property type="entry name" value="VapC_family"/>
</dbReference>
<feature type="domain" description="PIN" evidence="6">
    <location>
        <begin position="2"/>
        <end position="125"/>
    </location>
</feature>
<keyword evidence="3 5" id="KW-0479">Metal-binding</keyword>
<evidence type="ECO:0000256" key="5">
    <source>
        <dbReference type="HAMAP-Rule" id="MF_00265"/>
    </source>
</evidence>
<evidence type="ECO:0000256" key="4">
    <source>
        <dbReference type="ARBA" id="ARBA00022801"/>
    </source>
</evidence>
<keyword evidence="1 5" id="KW-1277">Toxin-antitoxin system</keyword>
<dbReference type="HAMAP" id="MF_00265">
    <property type="entry name" value="VapC_Nob1"/>
    <property type="match status" value="1"/>
</dbReference>
<keyword evidence="2 5" id="KW-0540">Nuclease</keyword>
<accession>A0A1D8TV78</accession>
<evidence type="ECO:0000313" key="7">
    <source>
        <dbReference type="EMBL" id="AOX01494.1"/>
    </source>
</evidence>
<dbReference type="RefSeq" id="WP_070393932.1">
    <property type="nucleotide sequence ID" value="NZ_CP017599.1"/>
</dbReference>
<sequence>MKVLFDTSVLIAGSLTQHPSHNPCFAQLQAAKSGQIQGCLSTHSLAETYSVLTRLPIQPRISPSYAENIILNLLQYLETIPLRSTDYQAAIAQMATLKIPGGGIFDALIAQAALKAEVDKILTLNPSHFTRLDPAIAQITQVPGSTSNI</sequence>
<protein>
    <recommendedName>
        <fullName evidence="5">Ribonuclease VapC</fullName>
        <shortName evidence="5">RNase VapC</shortName>
        <ecNumber evidence="5">3.1.-.-</ecNumber>
    </recommendedName>
    <alternativeName>
        <fullName evidence="5">Toxin VapC</fullName>
    </alternativeName>
</protein>
<comment type="cofactor">
    <cofactor evidence="5">
        <name>Mg(2+)</name>
        <dbReference type="ChEBI" id="CHEBI:18420"/>
    </cofactor>
</comment>
<proteinExistence type="inferred from homology"/>
<name>A0A1D8TV78_9CYAN</name>
<evidence type="ECO:0000259" key="6">
    <source>
        <dbReference type="Pfam" id="PF13470"/>
    </source>
</evidence>
<dbReference type="STRING" id="1458985.BJP34_20420"/>
<evidence type="ECO:0000256" key="2">
    <source>
        <dbReference type="ARBA" id="ARBA00022722"/>
    </source>
</evidence>
<dbReference type="GO" id="GO:0004540">
    <property type="term" value="F:RNA nuclease activity"/>
    <property type="evidence" value="ECO:0007669"/>
    <property type="project" value="InterPro"/>
</dbReference>
<dbReference type="InterPro" id="IPR029060">
    <property type="entry name" value="PIN-like_dom_sf"/>
</dbReference>
<feature type="binding site" evidence="5">
    <location>
        <position position="6"/>
    </location>
    <ligand>
        <name>Mg(2+)</name>
        <dbReference type="ChEBI" id="CHEBI:18420"/>
    </ligand>
</feature>
<dbReference type="GO" id="GO:0090729">
    <property type="term" value="F:toxin activity"/>
    <property type="evidence" value="ECO:0007669"/>
    <property type="project" value="UniProtKB-KW"/>
</dbReference>
<feature type="binding site" evidence="5">
    <location>
        <position position="106"/>
    </location>
    <ligand>
        <name>Mg(2+)</name>
        <dbReference type="ChEBI" id="CHEBI:18420"/>
    </ligand>
</feature>
<keyword evidence="4 5" id="KW-0378">Hydrolase</keyword>
<dbReference type="Proteomes" id="UP000177870">
    <property type="component" value="Chromosome"/>
</dbReference>
<dbReference type="OrthoDB" id="485455at2"/>
<dbReference type="SUPFAM" id="SSF88723">
    <property type="entry name" value="PIN domain-like"/>
    <property type="match status" value="1"/>
</dbReference>
<dbReference type="EC" id="3.1.-.-" evidence="5"/>
<gene>
    <name evidence="5" type="primary">vapC</name>
    <name evidence="7" type="ORF">BJP34_20420</name>
</gene>
<keyword evidence="5" id="KW-0800">Toxin</keyword>
<evidence type="ECO:0000256" key="1">
    <source>
        <dbReference type="ARBA" id="ARBA00022649"/>
    </source>
</evidence>
<dbReference type="GO" id="GO:0016787">
    <property type="term" value="F:hydrolase activity"/>
    <property type="evidence" value="ECO:0007669"/>
    <property type="project" value="UniProtKB-KW"/>
</dbReference>
<dbReference type="Gene3D" id="3.40.50.1010">
    <property type="entry name" value="5'-nuclease"/>
    <property type="match status" value="1"/>
</dbReference>
<dbReference type="GO" id="GO:0000287">
    <property type="term" value="F:magnesium ion binding"/>
    <property type="evidence" value="ECO:0007669"/>
    <property type="project" value="UniProtKB-UniRule"/>
</dbReference>
<dbReference type="EMBL" id="CP017599">
    <property type="protein sequence ID" value="AOX01494.1"/>
    <property type="molecule type" value="Genomic_DNA"/>
</dbReference>
<keyword evidence="5" id="KW-0460">Magnesium</keyword>
<dbReference type="AlphaFoldDB" id="A0A1D8TV78"/>
<evidence type="ECO:0000256" key="3">
    <source>
        <dbReference type="ARBA" id="ARBA00022723"/>
    </source>
</evidence>
<dbReference type="KEGG" id="mpro:BJP34_20420"/>
<evidence type="ECO:0000313" key="8">
    <source>
        <dbReference type="Proteomes" id="UP000177870"/>
    </source>
</evidence>
<comment type="similarity">
    <text evidence="5">Belongs to the PINc/VapC protein family.</text>
</comment>